<keyword evidence="4" id="KW-0732">Signal</keyword>
<protein>
    <recommendedName>
        <fullName evidence="7">LRRCT domain-containing protein</fullName>
    </recommendedName>
</protein>
<dbReference type="Proteomes" id="UP000507470">
    <property type="component" value="Unassembled WGS sequence"/>
</dbReference>
<sequence length="480" mass="53996">MCRSLFLQEFIIICFFVVVASVPQQTCDIRGVCECDLDTYTSLDKVNCSMKDLDNIPKDLPTNRQYYTFASNLIYSLEEDAFEHIVNAYVFGLQYNELVDLPEDVFDPVKGLLQLDLKLNKLVSLPIGIFKSLGNLITLLLQGNMLISLEAGIFDNLYSLEQLYLQDNVMITLEAGIFDLLYSLEILLVNNNMLTTLDVGVFDGTSFLQTLFLHQNKLSNIPVGIFDSLYNLLYLNIRNNALQCDCSQLDLYLLIKAMTKENILVNADCTVIGQTDRILLSNLTEAFFQSCTDTTVHIAEPTSGLTEIVSVSLQTEESSIQLTQTILESKTIPKEQPTHEPTSIAIHTEQESSSNVIRMKPSTNTDQRVYPFEETTVRDVQQQKEVNNVKTSAGIPLTPMTAGTVVGVTAVGVIAYFSAAKLASKLRLSSAVKPKDQQDINMTRPRLNKTDDYGLTFRPSEDDEKRRRRQFEEMIDLNHV</sequence>
<dbReference type="InterPro" id="IPR032675">
    <property type="entry name" value="LRR_dom_sf"/>
</dbReference>
<keyword evidence="6" id="KW-1185">Reference proteome</keyword>
<name>A0A6J7ZYQ9_MYTCO</name>
<feature type="chain" id="PRO_5026759581" description="LRRCT domain-containing protein" evidence="4">
    <location>
        <begin position="22"/>
        <end position="480"/>
    </location>
</feature>
<dbReference type="PANTHER" id="PTHR24366">
    <property type="entry name" value="IG(IMMUNOGLOBULIN) AND LRR(LEUCINE RICH REPEAT) DOMAINS"/>
    <property type="match status" value="1"/>
</dbReference>
<dbReference type="Gene3D" id="3.80.10.10">
    <property type="entry name" value="Ribonuclease Inhibitor"/>
    <property type="match status" value="2"/>
</dbReference>
<dbReference type="Pfam" id="PF13855">
    <property type="entry name" value="LRR_8"/>
    <property type="match status" value="1"/>
</dbReference>
<evidence type="ECO:0000256" key="2">
    <source>
        <dbReference type="ARBA" id="ARBA00022737"/>
    </source>
</evidence>
<organism evidence="5 6">
    <name type="scientific">Mytilus coruscus</name>
    <name type="common">Sea mussel</name>
    <dbReference type="NCBI Taxonomy" id="42192"/>
    <lineage>
        <taxon>Eukaryota</taxon>
        <taxon>Metazoa</taxon>
        <taxon>Spiralia</taxon>
        <taxon>Lophotrochozoa</taxon>
        <taxon>Mollusca</taxon>
        <taxon>Bivalvia</taxon>
        <taxon>Autobranchia</taxon>
        <taxon>Pteriomorphia</taxon>
        <taxon>Mytilida</taxon>
        <taxon>Mytiloidea</taxon>
        <taxon>Mytilidae</taxon>
        <taxon>Mytilinae</taxon>
        <taxon>Mytilus</taxon>
    </lineage>
</organism>
<evidence type="ECO:0000256" key="3">
    <source>
        <dbReference type="SAM" id="MobiDB-lite"/>
    </source>
</evidence>
<dbReference type="OrthoDB" id="6149777at2759"/>
<dbReference type="EMBL" id="CACVKT020000199">
    <property type="protein sequence ID" value="CAC5357126.1"/>
    <property type="molecule type" value="Genomic_DNA"/>
</dbReference>
<feature type="signal peptide" evidence="4">
    <location>
        <begin position="1"/>
        <end position="21"/>
    </location>
</feature>
<dbReference type="SUPFAM" id="SSF52058">
    <property type="entry name" value="L domain-like"/>
    <property type="match status" value="1"/>
</dbReference>
<evidence type="ECO:0000256" key="1">
    <source>
        <dbReference type="ARBA" id="ARBA00022614"/>
    </source>
</evidence>
<keyword evidence="2" id="KW-0677">Repeat</keyword>
<evidence type="ECO:0008006" key="7">
    <source>
        <dbReference type="Google" id="ProtNLM"/>
    </source>
</evidence>
<dbReference type="InterPro" id="IPR001611">
    <property type="entry name" value="Leu-rich_rpt"/>
</dbReference>
<accession>A0A6J7ZYQ9</accession>
<evidence type="ECO:0000313" key="6">
    <source>
        <dbReference type="Proteomes" id="UP000507470"/>
    </source>
</evidence>
<evidence type="ECO:0000256" key="4">
    <source>
        <dbReference type="SAM" id="SignalP"/>
    </source>
</evidence>
<dbReference type="AlphaFoldDB" id="A0A6J7ZYQ9"/>
<reference evidence="5 6" key="1">
    <citation type="submission" date="2020-06" db="EMBL/GenBank/DDBJ databases">
        <authorList>
            <person name="Li R."/>
            <person name="Bekaert M."/>
        </authorList>
    </citation>
    <scope>NUCLEOTIDE SEQUENCE [LARGE SCALE GENOMIC DNA]</scope>
    <source>
        <strain evidence="6">wild</strain>
    </source>
</reference>
<dbReference type="SMART" id="SM00369">
    <property type="entry name" value="LRR_TYP"/>
    <property type="match status" value="5"/>
</dbReference>
<dbReference type="PANTHER" id="PTHR24366:SF168">
    <property type="entry name" value="GH22922P-RELATED"/>
    <property type="match status" value="1"/>
</dbReference>
<keyword evidence="1" id="KW-0433">Leucine-rich repeat</keyword>
<gene>
    <name evidence="5" type="ORF">MCOR_942</name>
</gene>
<dbReference type="InterPro" id="IPR003591">
    <property type="entry name" value="Leu-rich_rpt_typical-subtyp"/>
</dbReference>
<feature type="region of interest" description="Disordered" evidence="3">
    <location>
        <begin position="445"/>
        <end position="466"/>
    </location>
</feature>
<proteinExistence type="predicted"/>
<evidence type="ECO:0000313" key="5">
    <source>
        <dbReference type="EMBL" id="CAC5357126.1"/>
    </source>
</evidence>